<feature type="region of interest" description="Disordered" evidence="2">
    <location>
        <begin position="41"/>
        <end position="111"/>
    </location>
</feature>
<dbReference type="PANTHER" id="PTHR30510:SF2">
    <property type="entry name" value="UPF0229 PROTEIN YEAH"/>
    <property type="match status" value="1"/>
</dbReference>
<gene>
    <name evidence="3" type="ORF">GV64_07730</name>
</gene>
<dbReference type="HAMAP" id="MF_01232">
    <property type="entry name" value="UPF0229"/>
    <property type="match status" value="1"/>
</dbReference>
<name>A0A081K919_9GAMM</name>
<dbReference type="NCBIfam" id="NF003708">
    <property type="entry name" value="PRK05325.1-3"/>
    <property type="match status" value="1"/>
</dbReference>
<feature type="compositionally biased region" description="Basic residues" evidence="2">
    <location>
        <begin position="68"/>
        <end position="77"/>
    </location>
</feature>
<dbReference type="RefSeq" id="WP_020580757.1">
    <property type="nucleotide sequence ID" value="NZ_JOJP01000001.1"/>
</dbReference>
<dbReference type="STRING" id="305900.GV64_07730"/>
<dbReference type="Pfam" id="PF04285">
    <property type="entry name" value="DUF444"/>
    <property type="match status" value="1"/>
</dbReference>
<evidence type="ECO:0000256" key="2">
    <source>
        <dbReference type="SAM" id="MobiDB-lite"/>
    </source>
</evidence>
<dbReference type="NCBIfam" id="NF003707">
    <property type="entry name" value="PRK05325.1-2"/>
    <property type="match status" value="1"/>
</dbReference>
<comment type="similarity">
    <text evidence="1">Belongs to the UPF0229 family.</text>
</comment>
<proteinExistence type="inferred from homology"/>
<feature type="compositionally biased region" description="Gly residues" evidence="2">
    <location>
        <begin position="92"/>
        <end position="101"/>
    </location>
</feature>
<dbReference type="EMBL" id="JOJP01000001">
    <property type="protein sequence ID" value="KEI70645.1"/>
    <property type="molecule type" value="Genomic_DNA"/>
</dbReference>
<feature type="compositionally biased region" description="Basic and acidic residues" evidence="2">
    <location>
        <begin position="54"/>
        <end position="64"/>
    </location>
</feature>
<dbReference type="Proteomes" id="UP000027997">
    <property type="component" value="Unassembled WGS sequence"/>
</dbReference>
<evidence type="ECO:0000256" key="1">
    <source>
        <dbReference type="HAMAP-Rule" id="MF_01232"/>
    </source>
</evidence>
<comment type="caution">
    <text evidence="3">The sequence shown here is derived from an EMBL/GenBank/DDBJ whole genome shotgun (WGS) entry which is preliminary data.</text>
</comment>
<organism evidence="3 4">
    <name type="scientific">Endozoicomonas elysicola</name>
    <dbReference type="NCBI Taxonomy" id="305900"/>
    <lineage>
        <taxon>Bacteria</taxon>
        <taxon>Pseudomonadati</taxon>
        <taxon>Pseudomonadota</taxon>
        <taxon>Gammaproteobacteria</taxon>
        <taxon>Oceanospirillales</taxon>
        <taxon>Endozoicomonadaceae</taxon>
        <taxon>Endozoicomonas</taxon>
    </lineage>
</organism>
<dbReference type="PANTHER" id="PTHR30510">
    <property type="entry name" value="UPF0229 PROTEIN YEAH"/>
    <property type="match status" value="1"/>
</dbReference>
<accession>A0A081K919</accession>
<evidence type="ECO:0000313" key="4">
    <source>
        <dbReference type="Proteomes" id="UP000027997"/>
    </source>
</evidence>
<dbReference type="InterPro" id="IPR006698">
    <property type="entry name" value="UPF0229"/>
</dbReference>
<evidence type="ECO:0000313" key="3">
    <source>
        <dbReference type="EMBL" id="KEI70645.1"/>
    </source>
</evidence>
<reference evidence="3 4" key="1">
    <citation type="submission" date="2014-06" db="EMBL/GenBank/DDBJ databases">
        <title>Whole Genome Sequences of Three Symbiotic Endozoicomonas Bacteria.</title>
        <authorList>
            <person name="Neave M.J."/>
            <person name="Apprill A."/>
            <person name="Voolstra C.R."/>
        </authorList>
    </citation>
    <scope>NUCLEOTIDE SEQUENCE [LARGE SCALE GENOMIC DNA]</scope>
    <source>
        <strain evidence="3 4">DSM 22380</strain>
    </source>
</reference>
<dbReference type="eggNOG" id="COG2718">
    <property type="taxonomic scope" value="Bacteria"/>
</dbReference>
<protein>
    <recommendedName>
        <fullName evidence="1">UPF0229 protein GV64_07730</fullName>
    </recommendedName>
</protein>
<keyword evidence="4" id="KW-1185">Reference proteome</keyword>
<sequence>MSIIIDRRLNGKKKSTVNRQRFLRRYRSLVKEAVQDAVDQRSITDVESGSDISIPKKDLNEPFFHHGQGGHHGHVHPGNKEFNSGDRIQRPPGGGGQGSGDGKASDSGEGADDFAFQINRDEFLEYLFDDLELPNLVRKELKDSTDYKLKRAGFTTAGSPDRLNVVRSLRAAHARRIALSGKDRKVIRTLKRELREMEVSPDEIDQHRARTIREEISVLNKKLKRLPFIDDFDLRFNNMTKVPQPSSKAVMFCVMDVSGSMTREIKDMAKRFFLLLYLFLERNYEAVDVVFIRHHSEARECDENDFFYARETGGTVVSSALRLADEIITDRYSPNEWNIYIAQASDGDNWEADSSKCHDIILQKLLPVCQYYSYVEITDRHHQNLWYEYKTIEQAHPGHFAMQQIRSYADIYPTFRRLFEKKEGSHVGS</sequence>
<dbReference type="AlphaFoldDB" id="A0A081K919"/>